<dbReference type="EC" id="2.4.1.15" evidence="3"/>
<dbReference type="CDD" id="cd03788">
    <property type="entry name" value="GT20_TPS"/>
    <property type="match status" value="1"/>
</dbReference>
<comment type="similarity">
    <text evidence="2">In the C-terminal section; belongs to the trehalose phosphatase family.</text>
</comment>
<keyword evidence="5" id="KW-0808">Transferase</keyword>
<evidence type="ECO:0000256" key="6">
    <source>
        <dbReference type="SAM" id="MobiDB-lite"/>
    </source>
</evidence>
<dbReference type="EMBL" id="JAKOGI010000018">
    <property type="protein sequence ID" value="KAJ8450012.1"/>
    <property type="molecule type" value="Genomic_DNA"/>
</dbReference>
<dbReference type="InterPro" id="IPR023214">
    <property type="entry name" value="HAD_sf"/>
</dbReference>
<dbReference type="InterPro" id="IPR003337">
    <property type="entry name" value="Trehalose_PPase"/>
</dbReference>
<dbReference type="InterPro" id="IPR036412">
    <property type="entry name" value="HAD-like_sf"/>
</dbReference>
<proteinExistence type="inferred from homology"/>
<name>A0A9Q1QPQ5_9CARY</name>
<accession>A0A9Q1QPQ5</accession>
<dbReference type="PANTHER" id="PTHR10788">
    <property type="entry name" value="TREHALOSE-6-PHOSPHATE SYNTHASE"/>
    <property type="match status" value="1"/>
</dbReference>
<dbReference type="GO" id="GO:0005992">
    <property type="term" value="P:trehalose biosynthetic process"/>
    <property type="evidence" value="ECO:0007669"/>
    <property type="project" value="InterPro"/>
</dbReference>
<evidence type="ECO:0000313" key="8">
    <source>
        <dbReference type="Proteomes" id="UP001153076"/>
    </source>
</evidence>
<dbReference type="Gene3D" id="3.40.50.2000">
    <property type="entry name" value="Glycogen Phosphorylase B"/>
    <property type="match status" value="2"/>
</dbReference>
<evidence type="ECO:0000256" key="4">
    <source>
        <dbReference type="ARBA" id="ARBA00022676"/>
    </source>
</evidence>
<dbReference type="GO" id="GO:0005829">
    <property type="term" value="C:cytosol"/>
    <property type="evidence" value="ECO:0007669"/>
    <property type="project" value="TreeGrafter"/>
</dbReference>
<protein>
    <recommendedName>
        <fullName evidence="3">alpha,alpha-trehalose-phosphate synthase (UDP-forming)</fullName>
        <ecNumber evidence="3">2.4.1.15</ecNumber>
    </recommendedName>
</protein>
<dbReference type="GO" id="GO:0003825">
    <property type="term" value="F:alpha,alpha-trehalose-phosphate synthase (UDP-forming) activity"/>
    <property type="evidence" value="ECO:0007669"/>
    <property type="project" value="UniProtKB-EC"/>
</dbReference>
<feature type="region of interest" description="Disordered" evidence="6">
    <location>
        <begin position="66"/>
        <end position="89"/>
    </location>
</feature>
<comment type="caution">
    <text evidence="7">The sequence shown here is derived from an EMBL/GenBank/DDBJ whole genome shotgun (WGS) entry which is preliminary data.</text>
</comment>
<sequence length="863" mass="97418">MQGRTSYFCQSTSRGRLQWAGVLSEQEERRFNQYYHPGEGGNNRGGDQYGGDTFFNEGDSCVVSYEEEPEEGVSNARIPSDATEGQEMPSHKGLLVVANRLPVSVIRIDEDSWQLEINVGGLVSAIAGLRDFQVKWIGWAGVIVSDEAGQQSLTKALAVKKCIPVFLNEEIVNQYYNGYCNNILWPLLHYFGHDRHSAGHGYQSLFDVYKKANQMFADVVYKNYKDGDMVWCHDYHLMLLPQCLKEYNSKMKIGWFLHTPFPSSEIQKILPSRSELLRSVLAADMVGFHTFDYARHFVTACIRILGLEGTPEAVENQGKLTRISAFPSGIDSDRFIQVLKLPRVQDYMKELRDRFAGRKVVLGVDRLDKIKGIPQKILAFEKFLEENPEWREKVVLLQIAVPTRTDVPEFTMEKEWKISDMGIFDQSLGFNALCALYAVTDVALVTSLRDGMNLVSYEFVACQDSKKGVLILSEFAGAAQSLGAGAILVNPWNIAEVASSIAYALNMPREEREKRHQLNFTHVTSHSAHKWAEMFVSELNETEVEAQRWRTQVRPSLPCNVAIENYLKSDHRLLILGFNATLTQSAEPPDRRGGQIEDMELNLHPGLCEPLRKITNDPKTSVVVLSGSKRNVLDDNFGGYNMWLAAENGMFLRHTKGKWMTIMPELLNMEWVDRLKLVFEYFTERTPRSSFELRETSLLWNYKYADIDFGRLQAGILLEHLRTGRISNTSVDVFQGARSIEVRPVGVTKGAAIDRVLQEVVHNEGMNSPVTYVLCAGHLLEKDEDLYSFFEPECPDELHAVKVAVPSIRTAETLKGSSILNLKGENYFSCSVGRKRSTARYLLGSSEDVVMLLNGLAGSGFDE</sequence>
<evidence type="ECO:0000256" key="3">
    <source>
        <dbReference type="ARBA" id="ARBA00012538"/>
    </source>
</evidence>
<dbReference type="Gene3D" id="3.30.70.1020">
    <property type="entry name" value="Trehalose-6-phosphate phosphatase related protein, domain 2"/>
    <property type="match status" value="1"/>
</dbReference>
<dbReference type="InterPro" id="IPR001830">
    <property type="entry name" value="Glyco_trans_20"/>
</dbReference>
<evidence type="ECO:0000313" key="7">
    <source>
        <dbReference type="EMBL" id="KAJ8450012.1"/>
    </source>
</evidence>
<reference evidence="7" key="1">
    <citation type="submission" date="2022-04" db="EMBL/GenBank/DDBJ databases">
        <title>Carnegiea gigantea Genome sequencing and assembly v2.</title>
        <authorList>
            <person name="Copetti D."/>
            <person name="Sanderson M.J."/>
            <person name="Burquez A."/>
            <person name="Wojciechowski M.F."/>
        </authorList>
    </citation>
    <scope>NUCLEOTIDE SEQUENCE</scope>
    <source>
        <strain evidence="7">SGP5-SGP5p</strain>
        <tissue evidence="7">Aerial part</tissue>
    </source>
</reference>
<comment type="similarity">
    <text evidence="1">In the N-terminal section; belongs to the glycosyltransferase 20 family.</text>
</comment>
<gene>
    <name evidence="7" type="ORF">Cgig2_029374</name>
</gene>
<dbReference type="GO" id="GO:0004805">
    <property type="term" value="F:trehalose-phosphatase activity"/>
    <property type="evidence" value="ECO:0007669"/>
    <property type="project" value="TreeGrafter"/>
</dbReference>
<evidence type="ECO:0000256" key="1">
    <source>
        <dbReference type="ARBA" id="ARBA00005409"/>
    </source>
</evidence>
<keyword evidence="4" id="KW-0328">Glycosyltransferase</keyword>
<dbReference type="FunFam" id="3.30.70.1020:FF:000001">
    <property type="entry name" value="Alpha,alpha-trehalose-phosphate synthase [UDP-forming] 1"/>
    <property type="match status" value="1"/>
</dbReference>
<evidence type="ECO:0000256" key="5">
    <source>
        <dbReference type="ARBA" id="ARBA00022679"/>
    </source>
</evidence>
<dbReference type="AlphaFoldDB" id="A0A9Q1QPQ5"/>
<dbReference type="FunFam" id="3.40.50.2000:FF:000046">
    <property type="entry name" value="alpha,alpha-trehalose-phosphate synthase [UDP-forming] 1"/>
    <property type="match status" value="1"/>
</dbReference>
<dbReference type="PANTHER" id="PTHR10788:SF106">
    <property type="entry name" value="BCDNA.GH08860"/>
    <property type="match status" value="1"/>
</dbReference>
<dbReference type="Gene3D" id="3.40.50.1000">
    <property type="entry name" value="HAD superfamily/HAD-like"/>
    <property type="match status" value="1"/>
</dbReference>
<dbReference type="Pfam" id="PF00982">
    <property type="entry name" value="Glyco_transf_20"/>
    <property type="match status" value="1"/>
</dbReference>
<keyword evidence="8" id="KW-1185">Reference proteome</keyword>
<dbReference type="SUPFAM" id="SSF56784">
    <property type="entry name" value="HAD-like"/>
    <property type="match status" value="1"/>
</dbReference>
<organism evidence="7 8">
    <name type="scientific">Carnegiea gigantea</name>
    <dbReference type="NCBI Taxonomy" id="171969"/>
    <lineage>
        <taxon>Eukaryota</taxon>
        <taxon>Viridiplantae</taxon>
        <taxon>Streptophyta</taxon>
        <taxon>Embryophyta</taxon>
        <taxon>Tracheophyta</taxon>
        <taxon>Spermatophyta</taxon>
        <taxon>Magnoliopsida</taxon>
        <taxon>eudicotyledons</taxon>
        <taxon>Gunneridae</taxon>
        <taxon>Pentapetalae</taxon>
        <taxon>Caryophyllales</taxon>
        <taxon>Cactineae</taxon>
        <taxon>Cactaceae</taxon>
        <taxon>Cactoideae</taxon>
        <taxon>Echinocereeae</taxon>
        <taxon>Carnegiea</taxon>
    </lineage>
</organism>
<dbReference type="SUPFAM" id="SSF53756">
    <property type="entry name" value="UDP-Glycosyltransferase/glycogen phosphorylase"/>
    <property type="match status" value="1"/>
</dbReference>
<evidence type="ECO:0000256" key="2">
    <source>
        <dbReference type="ARBA" id="ARBA00006330"/>
    </source>
</evidence>
<dbReference type="Proteomes" id="UP001153076">
    <property type="component" value="Unassembled WGS sequence"/>
</dbReference>
<dbReference type="Pfam" id="PF02358">
    <property type="entry name" value="Trehalose_PPase"/>
    <property type="match status" value="1"/>
</dbReference>
<dbReference type="CDD" id="cd01627">
    <property type="entry name" value="HAD_TPP"/>
    <property type="match status" value="1"/>
</dbReference>
<dbReference type="OrthoDB" id="755951at2759"/>